<dbReference type="Gene3D" id="3.30.450.20">
    <property type="entry name" value="PAS domain"/>
    <property type="match status" value="1"/>
</dbReference>
<feature type="transmembrane region" description="Helical" evidence="1">
    <location>
        <begin position="399"/>
        <end position="422"/>
    </location>
</feature>
<sequence>MHKLTRFNSFIHHFKCIRNMKMQTQTFILQSFIFVLVFLIVITSQMINKSMMDDMIQKLTKEIEIQTNLKQINIQSQFIKYQAHYPLEQGFKFLESFNKLNSMFLKDQQTSINKLLQCLYVEENFDFYSKMPLFCYKFTKTNIITSNESLINHIVGYQALLNSIFLPISISQFQKTMFFTFISDEEYFAILPPKIVPDIYLPSKRPWYQEQIQKVQQTKQNDVIVISSIYQDFETQKYEFTLTKGMTDQEENFSGIFGIDQTLEHYKELLQYEDLNIILVDLKGRMLLSNLQIQQEIDLSKEKKYIYEIGTTGFDESDWNQIVNEANKQGQGTIECSEKDVKQFCRYNTFFKQDLIIIVINIQSQFYLLVQSISLAHITKDVTRAKELQDQIMSQITQFLYYCIIVAVVLLLLSIIIIPIFFRPLKNIQNIIKTQMIQKFTIHYDHFFFSNRKKNQLAFFQDSFNVFKQKLLDFTQSKSQDCYIIENFKYPRQQQIIIAELTSFIKFQTFVYIYYPIQKKDKIENLPNQNHQPEQSPKLFCDTFLNYSQDNQKSVIQLSPRDITFRIELQQHNNQT</sequence>
<dbReference type="GeneID" id="5034125"/>
<evidence type="ECO:0000313" key="2">
    <source>
        <dbReference type="EMBL" id="CAK80943.1"/>
    </source>
</evidence>
<dbReference type="AlphaFoldDB" id="A0DD26"/>
<evidence type="ECO:0008006" key="4">
    <source>
        <dbReference type="Google" id="ProtNLM"/>
    </source>
</evidence>
<organism evidence="2 3">
    <name type="scientific">Paramecium tetraurelia</name>
    <dbReference type="NCBI Taxonomy" id="5888"/>
    <lineage>
        <taxon>Eukaryota</taxon>
        <taxon>Sar</taxon>
        <taxon>Alveolata</taxon>
        <taxon>Ciliophora</taxon>
        <taxon>Intramacronucleata</taxon>
        <taxon>Oligohymenophorea</taxon>
        <taxon>Peniculida</taxon>
        <taxon>Parameciidae</taxon>
        <taxon>Paramecium</taxon>
    </lineage>
</organism>
<dbReference type="KEGG" id="ptm:GSPATT00015802001"/>
<evidence type="ECO:0000313" key="3">
    <source>
        <dbReference type="Proteomes" id="UP000000600"/>
    </source>
</evidence>
<keyword evidence="1" id="KW-1133">Transmembrane helix</keyword>
<evidence type="ECO:0000256" key="1">
    <source>
        <dbReference type="SAM" id="Phobius"/>
    </source>
</evidence>
<dbReference type="HOGENOM" id="CLU_034903_0_0_1"/>
<dbReference type="OrthoDB" id="299243at2759"/>
<name>A0DD26_PARTE</name>
<accession>A0DD26</accession>
<proteinExistence type="predicted"/>
<dbReference type="CDD" id="cd18773">
    <property type="entry name" value="PDC1_HK_sensor"/>
    <property type="match status" value="1"/>
</dbReference>
<feature type="transmembrane region" description="Helical" evidence="1">
    <location>
        <begin position="355"/>
        <end position="378"/>
    </location>
</feature>
<dbReference type="RefSeq" id="XP_001448340.1">
    <property type="nucleotide sequence ID" value="XM_001448303.1"/>
</dbReference>
<protein>
    <recommendedName>
        <fullName evidence="4">Cache domain-containing protein</fullName>
    </recommendedName>
</protein>
<dbReference type="Proteomes" id="UP000000600">
    <property type="component" value="Unassembled WGS sequence"/>
</dbReference>
<keyword evidence="1" id="KW-0812">Transmembrane</keyword>
<dbReference type="InParanoid" id="A0DD26"/>
<feature type="transmembrane region" description="Helical" evidence="1">
    <location>
        <begin position="27"/>
        <end position="47"/>
    </location>
</feature>
<dbReference type="OMA" id="MINKSMM"/>
<reference evidence="2 3" key="1">
    <citation type="journal article" date="2006" name="Nature">
        <title>Global trends of whole-genome duplications revealed by the ciliate Paramecium tetraurelia.</title>
        <authorList>
            <consortium name="Genoscope"/>
            <person name="Aury J.-M."/>
            <person name="Jaillon O."/>
            <person name="Duret L."/>
            <person name="Noel B."/>
            <person name="Jubin C."/>
            <person name="Porcel B.M."/>
            <person name="Segurens B."/>
            <person name="Daubin V."/>
            <person name="Anthouard V."/>
            <person name="Aiach N."/>
            <person name="Arnaiz O."/>
            <person name="Billaut A."/>
            <person name="Beisson J."/>
            <person name="Blanc I."/>
            <person name="Bouhouche K."/>
            <person name="Camara F."/>
            <person name="Duharcourt S."/>
            <person name="Guigo R."/>
            <person name="Gogendeau D."/>
            <person name="Katinka M."/>
            <person name="Keller A.-M."/>
            <person name="Kissmehl R."/>
            <person name="Klotz C."/>
            <person name="Koll F."/>
            <person name="Le Moue A."/>
            <person name="Lepere C."/>
            <person name="Malinsky S."/>
            <person name="Nowacki M."/>
            <person name="Nowak J.K."/>
            <person name="Plattner H."/>
            <person name="Poulain J."/>
            <person name="Ruiz F."/>
            <person name="Serrano V."/>
            <person name="Zagulski M."/>
            <person name="Dessen P."/>
            <person name="Betermier M."/>
            <person name="Weissenbach J."/>
            <person name="Scarpelli C."/>
            <person name="Schachter V."/>
            <person name="Sperling L."/>
            <person name="Meyer E."/>
            <person name="Cohen J."/>
            <person name="Wincker P."/>
        </authorList>
    </citation>
    <scope>NUCLEOTIDE SEQUENCE [LARGE SCALE GENOMIC DNA]</scope>
    <source>
        <strain evidence="2 3">Stock d4-2</strain>
    </source>
</reference>
<keyword evidence="1" id="KW-0472">Membrane</keyword>
<gene>
    <name evidence="2" type="ORF">GSPATT00015802001</name>
</gene>
<dbReference type="EMBL" id="CT868385">
    <property type="protein sequence ID" value="CAK80943.1"/>
    <property type="molecule type" value="Genomic_DNA"/>
</dbReference>
<keyword evidence="3" id="KW-1185">Reference proteome</keyword>